<gene>
    <name evidence="1" type="ORF">BN1708_019591</name>
</gene>
<evidence type="ECO:0000313" key="2">
    <source>
        <dbReference type="Proteomes" id="UP000044602"/>
    </source>
</evidence>
<dbReference type="Proteomes" id="UP000044602">
    <property type="component" value="Unassembled WGS sequence"/>
</dbReference>
<protein>
    <submittedName>
        <fullName evidence="1">Uncharacterized protein</fullName>
    </submittedName>
</protein>
<name>A0A0G4MKM2_VERLO</name>
<keyword evidence="2" id="KW-1185">Reference proteome</keyword>
<dbReference type="AlphaFoldDB" id="A0A0G4MKM2"/>
<reference evidence="1 2" key="1">
    <citation type="submission" date="2015-05" db="EMBL/GenBank/DDBJ databases">
        <authorList>
            <person name="Wang D.B."/>
            <person name="Wang M."/>
        </authorList>
    </citation>
    <scope>NUCLEOTIDE SEQUENCE [LARGE SCALE GENOMIC DNA]</scope>
    <source>
        <strain evidence="1">VL1</strain>
    </source>
</reference>
<evidence type="ECO:0000313" key="1">
    <source>
        <dbReference type="EMBL" id="CRK34712.1"/>
    </source>
</evidence>
<organism evidence="1 2">
    <name type="scientific">Verticillium longisporum</name>
    <name type="common">Verticillium dahliae var. longisporum</name>
    <dbReference type="NCBI Taxonomy" id="100787"/>
    <lineage>
        <taxon>Eukaryota</taxon>
        <taxon>Fungi</taxon>
        <taxon>Dikarya</taxon>
        <taxon>Ascomycota</taxon>
        <taxon>Pezizomycotina</taxon>
        <taxon>Sordariomycetes</taxon>
        <taxon>Hypocreomycetidae</taxon>
        <taxon>Glomerellales</taxon>
        <taxon>Plectosphaerellaceae</taxon>
        <taxon>Verticillium</taxon>
    </lineage>
</organism>
<proteinExistence type="predicted"/>
<accession>A0A0G4MKM2</accession>
<sequence length="91" mass="10244">MISSAFSSSSSRRRRTVVSLKNALVNSRERLTNYRCAWNKCPSLHRLPPPLPLHAPTVHSLSEPRLLSRLRALSAAGLPSRPLRRSRSCTR</sequence>
<dbReference type="EMBL" id="CVQH01023171">
    <property type="protein sequence ID" value="CRK34712.1"/>
    <property type="molecule type" value="Genomic_DNA"/>
</dbReference>